<keyword evidence="11 18" id="KW-0418">Kinase</keyword>
<accession>A0A1G9LX25</accession>
<feature type="domain" description="Phosphofructokinase" evidence="17">
    <location>
        <begin position="393"/>
        <end position="675"/>
    </location>
</feature>
<dbReference type="GO" id="GO:0006002">
    <property type="term" value="P:fructose 6-phosphate metabolic process"/>
    <property type="evidence" value="ECO:0007669"/>
    <property type="project" value="InterPro"/>
</dbReference>
<evidence type="ECO:0000256" key="7">
    <source>
        <dbReference type="ARBA" id="ARBA00022533"/>
    </source>
</evidence>
<evidence type="ECO:0000256" key="14">
    <source>
        <dbReference type="ARBA" id="ARBA00023152"/>
    </source>
</evidence>
<proteinExistence type="inferred from homology"/>
<dbReference type="GO" id="GO:0030388">
    <property type="term" value="P:fructose 1,6-bisphosphate metabolic process"/>
    <property type="evidence" value="ECO:0007669"/>
    <property type="project" value="TreeGrafter"/>
</dbReference>
<feature type="domain" description="Phosphofructokinase" evidence="17">
    <location>
        <begin position="8"/>
        <end position="314"/>
    </location>
</feature>
<protein>
    <recommendedName>
        <fullName evidence="5">6-phosphofructokinase</fullName>
        <ecNumber evidence="5">2.7.1.11</ecNumber>
    </recommendedName>
</protein>
<evidence type="ECO:0000256" key="16">
    <source>
        <dbReference type="ARBA" id="ARBA00048070"/>
    </source>
</evidence>
<dbReference type="InterPro" id="IPR035966">
    <property type="entry name" value="PKF_sf"/>
</dbReference>
<dbReference type="PROSITE" id="PS00433">
    <property type="entry name" value="PHOSPHOFRUCTOKINASE"/>
    <property type="match status" value="1"/>
</dbReference>
<dbReference type="UniPathway" id="UPA00109">
    <property type="reaction ID" value="UER00182"/>
</dbReference>
<dbReference type="PANTHER" id="PTHR13697">
    <property type="entry name" value="PHOSPHOFRUCTOKINASE"/>
    <property type="match status" value="1"/>
</dbReference>
<keyword evidence="6" id="KW-0963">Cytoplasm</keyword>
<comment type="catalytic activity">
    <reaction evidence="16">
        <text>beta-D-fructose 6-phosphate + ATP = beta-D-fructose 1,6-bisphosphate + ADP + H(+)</text>
        <dbReference type="Rhea" id="RHEA:16109"/>
        <dbReference type="ChEBI" id="CHEBI:15378"/>
        <dbReference type="ChEBI" id="CHEBI:30616"/>
        <dbReference type="ChEBI" id="CHEBI:32966"/>
        <dbReference type="ChEBI" id="CHEBI:57634"/>
        <dbReference type="ChEBI" id="CHEBI:456216"/>
        <dbReference type="EC" id="2.7.1.11"/>
    </reaction>
</comment>
<dbReference type="GO" id="GO:0061621">
    <property type="term" value="P:canonical glycolysis"/>
    <property type="evidence" value="ECO:0007669"/>
    <property type="project" value="TreeGrafter"/>
</dbReference>
<evidence type="ECO:0000256" key="4">
    <source>
        <dbReference type="ARBA" id="ARBA00004679"/>
    </source>
</evidence>
<dbReference type="GO" id="GO:0046872">
    <property type="term" value="F:metal ion binding"/>
    <property type="evidence" value="ECO:0007669"/>
    <property type="project" value="UniProtKB-KW"/>
</dbReference>
<dbReference type="InterPro" id="IPR009161">
    <property type="entry name" value="6-Pfructokinase_euk"/>
</dbReference>
<dbReference type="PRINTS" id="PR00476">
    <property type="entry name" value="PHFRCTKINASE"/>
</dbReference>
<organism evidence="18 19">
    <name type="scientific">Tessaracoccus oleiagri</name>
    <dbReference type="NCBI Taxonomy" id="686624"/>
    <lineage>
        <taxon>Bacteria</taxon>
        <taxon>Bacillati</taxon>
        <taxon>Actinomycetota</taxon>
        <taxon>Actinomycetes</taxon>
        <taxon>Propionibacteriales</taxon>
        <taxon>Propionibacteriaceae</taxon>
        <taxon>Tessaracoccus</taxon>
    </lineage>
</organism>
<dbReference type="GO" id="GO:0005945">
    <property type="term" value="C:6-phosphofructokinase complex"/>
    <property type="evidence" value="ECO:0007669"/>
    <property type="project" value="TreeGrafter"/>
</dbReference>
<gene>
    <name evidence="18" type="ORF">SAMN04488242_2384</name>
</gene>
<dbReference type="NCBIfam" id="TIGR02478">
    <property type="entry name" value="6PF1K_euk"/>
    <property type="match status" value="1"/>
</dbReference>
<dbReference type="RefSeq" id="WP_425441397.1">
    <property type="nucleotide sequence ID" value="NZ_FNGP01000004.1"/>
</dbReference>
<dbReference type="InterPro" id="IPR022953">
    <property type="entry name" value="ATP_PFK"/>
</dbReference>
<evidence type="ECO:0000256" key="10">
    <source>
        <dbReference type="ARBA" id="ARBA00022741"/>
    </source>
</evidence>
<evidence type="ECO:0000259" key="17">
    <source>
        <dbReference type="Pfam" id="PF00365"/>
    </source>
</evidence>
<evidence type="ECO:0000256" key="2">
    <source>
        <dbReference type="ARBA" id="ARBA00002659"/>
    </source>
</evidence>
<dbReference type="EMBL" id="FNGP01000004">
    <property type="protein sequence ID" value="SDL66539.1"/>
    <property type="molecule type" value="Genomic_DNA"/>
</dbReference>
<evidence type="ECO:0000256" key="8">
    <source>
        <dbReference type="ARBA" id="ARBA00022679"/>
    </source>
</evidence>
<reference evidence="18 19" key="1">
    <citation type="submission" date="2016-10" db="EMBL/GenBank/DDBJ databases">
        <authorList>
            <person name="de Groot N.N."/>
        </authorList>
    </citation>
    <scope>NUCLEOTIDE SEQUENCE [LARGE SCALE GENOMIC DNA]</scope>
    <source>
        <strain evidence="18 19">CGMCC 1.9159</strain>
    </source>
</reference>
<dbReference type="InterPro" id="IPR015912">
    <property type="entry name" value="Phosphofructokinase_CS"/>
</dbReference>
<evidence type="ECO:0000256" key="15">
    <source>
        <dbReference type="ARBA" id="ARBA00038478"/>
    </source>
</evidence>
<keyword evidence="7" id="KW-0021">Allosteric enzyme</keyword>
<name>A0A1G9LX25_9ACTN</name>
<keyword evidence="8" id="KW-0808">Transferase</keyword>
<evidence type="ECO:0000256" key="6">
    <source>
        <dbReference type="ARBA" id="ARBA00022490"/>
    </source>
</evidence>
<dbReference type="GO" id="GO:0042802">
    <property type="term" value="F:identical protein binding"/>
    <property type="evidence" value="ECO:0007669"/>
    <property type="project" value="TreeGrafter"/>
</dbReference>
<evidence type="ECO:0000313" key="19">
    <source>
        <dbReference type="Proteomes" id="UP000199475"/>
    </source>
</evidence>
<dbReference type="EC" id="2.7.1.11" evidence="5"/>
<keyword evidence="19" id="KW-1185">Reference proteome</keyword>
<dbReference type="Gene3D" id="3.40.50.450">
    <property type="match status" value="2"/>
</dbReference>
<dbReference type="AlphaFoldDB" id="A0A1G9LX25"/>
<comment type="pathway">
    <text evidence="4">Carbohydrate degradation; glycolysis; D-glyceraldehyde 3-phosphate and glycerone phosphate from D-glucose: step 3/4.</text>
</comment>
<keyword evidence="10" id="KW-0547">Nucleotide-binding</keyword>
<evidence type="ECO:0000256" key="11">
    <source>
        <dbReference type="ARBA" id="ARBA00022777"/>
    </source>
</evidence>
<evidence type="ECO:0000256" key="5">
    <source>
        <dbReference type="ARBA" id="ARBA00012055"/>
    </source>
</evidence>
<dbReference type="GO" id="GO:0016208">
    <property type="term" value="F:AMP binding"/>
    <property type="evidence" value="ECO:0007669"/>
    <property type="project" value="TreeGrafter"/>
</dbReference>
<comment type="cofactor">
    <cofactor evidence="1">
        <name>Mg(2+)</name>
        <dbReference type="ChEBI" id="CHEBI:18420"/>
    </cofactor>
</comment>
<evidence type="ECO:0000256" key="13">
    <source>
        <dbReference type="ARBA" id="ARBA00022842"/>
    </source>
</evidence>
<comment type="subcellular location">
    <subcellularLocation>
        <location evidence="3">Cytoplasm</location>
    </subcellularLocation>
</comment>
<keyword evidence="13" id="KW-0460">Magnesium</keyword>
<dbReference type="GO" id="GO:0048029">
    <property type="term" value="F:monosaccharide binding"/>
    <property type="evidence" value="ECO:0007669"/>
    <property type="project" value="TreeGrafter"/>
</dbReference>
<keyword evidence="9" id="KW-0479">Metal-binding</keyword>
<dbReference type="SUPFAM" id="SSF53784">
    <property type="entry name" value="Phosphofructokinase"/>
    <property type="match status" value="2"/>
</dbReference>
<keyword evidence="14" id="KW-0324">Glycolysis</keyword>
<dbReference type="PANTHER" id="PTHR13697:SF4">
    <property type="entry name" value="ATP-DEPENDENT 6-PHOSPHOFRUCTOKINASE"/>
    <property type="match status" value="1"/>
</dbReference>
<evidence type="ECO:0000313" key="18">
    <source>
        <dbReference type="EMBL" id="SDL66539.1"/>
    </source>
</evidence>
<dbReference type="GO" id="GO:0070095">
    <property type="term" value="F:fructose-6-phosphate binding"/>
    <property type="evidence" value="ECO:0007669"/>
    <property type="project" value="TreeGrafter"/>
</dbReference>
<dbReference type="Proteomes" id="UP000199475">
    <property type="component" value="Unassembled WGS sequence"/>
</dbReference>
<evidence type="ECO:0000256" key="3">
    <source>
        <dbReference type="ARBA" id="ARBA00004496"/>
    </source>
</evidence>
<dbReference type="GO" id="GO:0003872">
    <property type="term" value="F:6-phosphofructokinase activity"/>
    <property type="evidence" value="ECO:0007669"/>
    <property type="project" value="UniProtKB-EC"/>
</dbReference>
<evidence type="ECO:0000256" key="9">
    <source>
        <dbReference type="ARBA" id="ARBA00022723"/>
    </source>
</evidence>
<dbReference type="Gene3D" id="3.40.50.460">
    <property type="entry name" value="Phosphofructokinase domain"/>
    <property type="match status" value="2"/>
</dbReference>
<evidence type="ECO:0000256" key="1">
    <source>
        <dbReference type="ARBA" id="ARBA00001946"/>
    </source>
</evidence>
<dbReference type="InterPro" id="IPR000023">
    <property type="entry name" value="Phosphofructokinase_dom"/>
</dbReference>
<dbReference type="FunFam" id="3.40.50.460:FF:000007">
    <property type="entry name" value="ATP-dependent 6-phosphofructokinase"/>
    <property type="match status" value="1"/>
</dbReference>
<comment type="similarity">
    <text evidence="15">Belongs to the phosphofructokinase type A (PFKA) family.</text>
</comment>
<evidence type="ECO:0000256" key="12">
    <source>
        <dbReference type="ARBA" id="ARBA00022840"/>
    </source>
</evidence>
<sequence>MTATCATRIGVMTSGGDAQGMNAAVRAIARAGLREGVEVFAIREGWQGAFEGGEHISRLGWSDVSGILNRGGTVIGTARSAAMHTRDGQRQVVRNLASAGIDRLIVLGGDGSLTGARELKLHWGDLLEELVASGGISRELADEHRHLSLVGLVGSIDNDMIGTDMTIGTDSALHRITEAIDAISSTAESHRRTFIVEVMGRNCGYLALMTTVAGGADYTFLPESPPREGWEDRMVDTLERGRAAGRRDSIIVVAEGAADREGRPISAQRIHDVILERTGEEPRITILGHVQRGGKPSAYDRWMATACGVEAVRAVIDADEQTEPVLVGVSHDEVVRRPLMPSVIATREIARHVADGDYQTAVASRGPGFEQMISIYRTLIEARPTVAEDNGRRIAVMHAGALAPGMNQIDRVAVRVGLDRGYTMLAVQGGVPGLVSGNFRELQWSDVEGMANTGGATFGTRRYVPTEADLYLMARQLEEHRIDAILISGGFHAYATVDMLERERRRYPAFNIPIALIPASIDNNLPCWSMAVGSDTALNTVVDSIDMVRMSASASKRAFVVETMGRTCGFLPLLGGIAGGAEKVYLPETGVSLPQLADDIAALVDAFDTGRSFYLAVMGEETSEHYTSDVIAKMFEAEGHGRFTVRQAIIGHIQQGDVPSPFDRINATRLAYHGIAYLDEQLAAGRSEYAAAESGVDGLFSPARHVMEEMDWDNQRPRNQWWLKLRAVADELSRRPGQGE</sequence>
<dbReference type="GO" id="GO:0005524">
    <property type="term" value="F:ATP binding"/>
    <property type="evidence" value="ECO:0007669"/>
    <property type="project" value="UniProtKB-KW"/>
</dbReference>
<dbReference type="STRING" id="686624.SAMN04488242_2384"/>
<comment type="function">
    <text evidence="2">Catalyzes the phosphorylation of D-fructose 6-phosphate to fructose 1,6-bisphosphate by ATP, the first committing step of glycolysis.</text>
</comment>
<dbReference type="Pfam" id="PF00365">
    <property type="entry name" value="PFK"/>
    <property type="match status" value="2"/>
</dbReference>
<keyword evidence="12" id="KW-0067">ATP-binding</keyword>